<dbReference type="InterPro" id="IPR020476">
    <property type="entry name" value="Nudix_hydrolase"/>
</dbReference>
<sequence length="147" mass="15481">MPDRPGGFPKLAALAVTLVDDQVLLVRRRNPPDAGLWGFPGGHVEPGETALAAAIRELAEETGVIARAVGYLDNVDVIIRDPSGGLSHHFLLAAVFCDYVSGDPVAGDDALEAAWIAVTDVLAGRVAISASVDQLLRRALTHISDHQ</sequence>
<dbReference type="PANTHER" id="PTHR43736">
    <property type="entry name" value="ADP-RIBOSE PYROPHOSPHATASE"/>
    <property type="match status" value="1"/>
</dbReference>
<dbReference type="InterPro" id="IPR020084">
    <property type="entry name" value="NUDIX_hydrolase_CS"/>
</dbReference>
<evidence type="ECO:0000256" key="1">
    <source>
        <dbReference type="ARBA" id="ARBA00001946"/>
    </source>
</evidence>
<dbReference type="EMBL" id="CP025408">
    <property type="protein sequence ID" value="AUH32476.1"/>
    <property type="molecule type" value="Genomic_DNA"/>
</dbReference>
<dbReference type="AlphaFoldDB" id="A0A2K9EP40"/>
<dbReference type="PROSITE" id="PS51462">
    <property type="entry name" value="NUDIX"/>
    <property type="match status" value="1"/>
</dbReference>
<reference evidence="5 6" key="1">
    <citation type="submission" date="2017-12" db="EMBL/GenBank/DDBJ databases">
        <authorList>
            <person name="Hurst M.R.H."/>
        </authorList>
    </citation>
    <scope>NUCLEOTIDE SEQUENCE [LARGE SCALE GENOMIC DNA]</scope>
    <source>
        <strain evidence="5 6">BM15</strain>
    </source>
</reference>
<gene>
    <name evidence="5" type="ORF">CUV01_02905</name>
</gene>
<evidence type="ECO:0000256" key="3">
    <source>
        <dbReference type="RuleBase" id="RU003476"/>
    </source>
</evidence>
<proteinExistence type="inferred from homology"/>
<protein>
    <submittedName>
        <fullName evidence="5">NUDIX hydrolase</fullName>
    </submittedName>
</protein>
<evidence type="ECO:0000256" key="2">
    <source>
        <dbReference type="ARBA" id="ARBA00022801"/>
    </source>
</evidence>
<dbReference type="InterPro" id="IPR015797">
    <property type="entry name" value="NUDIX_hydrolase-like_dom_sf"/>
</dbReference>
<dbReference type="RefSeq" id="WP_101459151.1">
    <property type="nucleotide sequence ID" value="NZ_CP025408.1"/>
</dbReference>
<dbReference type="SUPFAM" id="SSF55811">
    <property type="entry name" value="Nudix"/>
    <property type="match status" value="1"/>
</dbReference>
<dbReference type="CDD" id="cd04673">
    <property type="entry name" value="NUDIX_ADPRase"/>
    <property type="match status" value="1"/>
</dbReference>
<comment type="similarity">
    <text evidence="3">Belongs to the Nudix hydrolase family.</text>
</comment>
<dbReference type="Proteomes" id="UP000233742">
    <property type="component" value="Chromosome"/>
</dbReference>
<evidence type="ECO:0000313" key="6">
    <source>
        <dbReference type="Proteomes" id="UP000233742"/>
    </source>
</evidence>
<dbReference type="PRINTS" id="PR00502">
    <property type="entry name" value="NUDIXFAMILY"/>
</dbReference>
<dbReference type="PROSITE" id="PS00893">
    <property type="entry name" value="NUDIX_BOX"/>
    <property type="match status" value="1"/>
</dbReference>
<dbReference type="KEGG" id="paro:CUV01_02905"/>
<name>A0A2K9EP40_9RHOB</name>
<organism evidence="5 6">
    <name type="scientific">Paracoccus tegillarcae</name>
    <dbReference type="NCBI Taxonomy" id="1529068"/>
    <lineage>
        <taxon>Bacteria</taxon>
        <taxon>Pseudomonadati</taxon>
        <taxon>Pseudomonadota</taxon>
        <taxon>Alphaproteobacteria</taxon>
        <taxon>Rhodobacterales</taxon>
        <taxon>Paracoccaceae</taxon>
        <taxon>Paracoccus</taxon>
    </lineage>
</organism>
<dbReference type="Pfam" id="PF00293">
    <property type="entry name" value="NUDIX"/>
    <property type="match status" value="1"/>
</dbReference>
<dbReference type="InterPro" id="IPR000086">
    <property type="entry name" value="NUDIX_hydrolase_dom"/>
</dbReference>
<comment type="cofactor">
    <cofactor evidence="1">
        <name>Mg(2+)</name>
        <dbReference type="ChEBI" id="CHEBI:18420"/>
    </cofactor>
</comment>
<dbReference type="GO" id="GO:0016787">
    <property type="term" value="F:hydrolase activity"/>
    <property type="evidence" value="ECO:0007669"/>
    <property type="project" value="UniProtKB-KW"/>
</dbReference>
<keyword evidence="6" id="KW-1185">Reference proteome</keyword>
<evidence type="ECO:0000313" key="5">
    <source>
        <dbReference type="EMBL" id="AUH32476.1"/>
    </source>
</evidence>
<dbReference type="OrthoDB" id="9761969at2"/>
<evidence type="ECO:0000259" key="4">
    <source>
        <dbReference type="PROSITE" id="PS51462"/>
    </source>
</evidence>
<feature type="domain" description="Nudix hydrolase" evidence="4">
    <location>
        <begin position="8"/>
        <end position="141"/>
    </location>
</feature>
<accession>A0A2K9EP40</accession>
<dbReference type="Gene3D" id="3.90.79.10">
    <property type="entry name" value="Nucleoside Triphosphate Pyrophosphohydrolase"/>
    <property type="match status" value="1"/>
</dbReference>
<keyword evidence="2 3" id="KW-0378">Hydrolase</keyword>
<dbReference type="PANTHER" id="PTHR43736:SF1">
    <property type="entry name" value="DIHYDRONEOPTERIN TRIPHOSPHATE DIPHOSPHATASE"/>
    <property type="match status" value="1"/>
</dbReference>